<keyword evidence="2" id="KW-1185">Reference proteome</keyword>
<name>A0ABR4F251_9PEZI</name>
<gene>
    <name evidence="1" type="ORF">FJTKL_03430</name>
</gene>
<accession>A0ABR4F251</accession>
<dbReference type="EMBL" id="JBAWTH010000015">
    <property type="protein sequence ID" value="KAL2288764.1"/>
    <property type="molecule type" value="Genomic_DNA"/>
</dbReference>
<evidence type="ECO:0000313" key="1">
    <source>
        <dbReference type="EMBL" id="KAL2288764.1"/>
    </source>
</evidence>
<comment type="caution">
    <text evidence="1">The sequence shown here is derived from an EMBL/GenBank/DDBJ whole genome shotgun (WGS) entry which is preliminary data.</text>
</comment>
<evidence type="ECO:0000313" key="2">
    <source>
        <dbReference type="Proteomes" id="UP001600888"/>
    </source>
</evidence>
<protein>
    <submittedName>
        <fullName evidence="1">Uncharacterized protein</fullName>
    </submittedName>
</protein>
<sequence>MGESTEGRGEPHCRSPLPQSIAFLQRLPRRSNWRCCAPLLVLSLTQIASAYQTQFLTTSWSFIPTTQYDTTPHADPLGFKTVQHSIFCRFALSESLSWTKHCSFSDPCRNSFQIRQATPVLVPARPP</sequence>
<proteinExistence type="predicted"/>
<dbReference type="Proteomes" id="UP001600888">
    <property type="component" value="Unassembled WGS sequence"/>
</dbReference>
<reference evidence="1 2" key="1">
    <citation type="submission" date="2024-03" db="EMBL/GenBank/DDBJ databases">
        <title>A high-quality draft genome sequence of Diaporthe vaccinii, a causative agent of upright dieback and viscid rot disease in cranberry plants.</title>
        <authorList>
            <person name="Sarrasin M."/>
            <person name="Lang B.F."/>
            <person name="Burger G."/>
        </authorList>
    </citation>
    <scope>NUCLEOTIDE SEQUENCE [LARGE SCALE GENOMIC DNA]</scope>
    <source>
        <strain evidence="1 2">IS7</strain>
    </source>
</reference>
<organism evidence="1 2">
    <name type="scientific">Diaporthe vaccinii</name>
    <dbReference type="NCBI Taxonomy" id="105482"/>
    <lineage>
        <taxon>Eukaryota</taxon>
        <taxon>Fungi</taxon>
        <taxon>Dikarya</taxon>
        <taxon>Ascomycota</taxon>
        <taxon>Pezizomycotina</taxon>
        <taxon>Sordariomycetes</taxon>
        <taxon>Sordariomycetidae</taxon>
        <taxon>Diaporthales</taxon>
        <taxon>Diaporthaceae</taxon>
        <taxon>Diaporthe</taxon>
        <taxon>Diaporthe eres species complex</taxon>
    </lineage>
</organism>